<accession>A0A917EZC3</accession>
<gene>
    <name evidence="1" type="ORF">GCM10011399_29870</name>
</gene>
<reference evidence="1 2" key="1">
    <citation type="journal article" date="2014" name="Int. J. Syst. Evol. Microbiol.">
        <title>Complete genome sequence of Corynebacterium casei LMG S-19264T (=DSM 44701T), isolated from a smear-ripened cheese.</title>
        <authorList>
            <consortium name="US DOE Joint Genome Institute (JGI-PGF)"/>
            <person name="Walter F."/>
            <person name="Albersmeier A."/>
            <person name="Kalinowski J."/>
            <person name="Ruckert C."/>
        </authorList>
    </citation>
    <scope>NUCLEOTIDE SEQUENCE [LARGE SCALE GENOMIC DNA]</scope>
    <source>
        <strain evidence="1 2">CGMCC 1.12976</strain>
    </source>
</reference>
<organism evidence="1 2">
    <name type="scientific">Subtercola lobariae</name>
    <dbReference type="NCBI Taxonomy" id="1588641"/>
    <lineage>
        <taxon>Bacteria</taxon>
        <taxon>Bacillati</taxon>
        <taxon>Actinomycetota</taxon>
        <taxon>Actinomycetes</taxon>
        <taxon>Micrococcales</taxon>
        <taxon>Microbacteriaceae</taxon>
        <taxon>Subtercola</taxon>
    </lineage>
</organism>
<evidence type="ECO:0000313" key="2">
    <source>
        <dbReference type="Proteomes" id="UP000598775"/>
    </source>
</evidence>
<proteinExistence type="predicted"/>
<name>A0A917EZC3_9MICO</name>
<dbReference type="RefSeq" id="WP_188679555.1">
    <property type="nucleotide sequence ID" value="NZ_BMGP01000005.1"/>
</dbReference>
<protein>
    <submittedName>
        <fullName evidence="1">Uncharacterized protein</fullName>
    </submittedName>
</protein>
<dbReference type="AlphaFoldDB" id="A0A917EZC3"/>
<dbReference type="EMBL" id="BMGP01000005">
    <property type="protein sequence ID" value="GGF34763.1"/>
    <property type="molecule type" value="Genomic_DNA"/>
</dbReference>
<dbReference type="Proteomes" id="UP000598775">
    <property type="component" value="Unassembled WGS sequence"/>
</dbReference>
<keyword evidence="2" id="KW-1185">Reference proteome</keyword>
<comment type="caution">
    <text evidence="1">The sequence shown here is derived from an EMBL/GenBank/DDBJ whole genome shotgun (WGS) entry which is preliminary data.</text>
</comment>
<evidence type="ECO:0000313" key="1">
    <source>
        <dbReference type="EMBL" id="GGF34763.1"/>
    </source>
</evidence>
<sequence>MPTRRLEREDLIAGLRELVERLKLSGDSASIRIDWLNDNATIFIPTLGKVPEWQPIYDDSHVSVWVLSAEALLAMKLMANRPGRDEDDIAALMTICGLATIDDADTLIDEYFPGDALSDRGLRMLTGILRQGLPERSPEPAEFRIG</sequence>